<protein>
    <recommendedName>
        <fullName evidence="8">Major facilitator superfamily (MFS) profile domain-containing protein</fullName>
    </recommendedName>
</protein>
<dbReference type="InterPro" id="IPR020846">
    <property type="entry name" value="MFS_dom"/>
</dbReference>
<proteinExistence type="inferred from homology"/>
<dbReference type="PANTHER" id="PTHR48022">
    <property type="entry name" value="PLASTIDIC GLUCOSE TRANSPORTER 4"/>
    <property type="match status" value="1"/>
</dbReference>
<evidence type="ECO:0000256" key="3">
    <source>
        <dbReference type="ARBA" id="ARBA00022448"/>
    </source>
</evidence>
<dbReference type="InterPro" id="IPR003663">
    <property type="entry name" value="Sugar/inositol_transpt"/>
</dbReference>
<dbReference type="InterPro" id="IPR005828">
    <property type="entry name" value="MFS_sugar_transport-like"/>
</dbReference>
<feature type="transmembrane region" description="Helical" evidence="7">
    <location>
        <begin position="40"/>
        <end position="57"/>
    </location>
</feature>
<reference evidence="9" key="2">
    <citation type="submission" date="2020-02" db="EMBL/GenBank/DDBJ databases">
        <authorList>
            <person name="Gilchrist C.L.M."/>
            <person name="Chooi Y.-H."/>
        </authorList>
    </citation>
    <scope>NUCLEOTIDE SEQUENCE</scope>
    <source>
        <strain evidence="9">MST-FP2251</strain>
    </source>
</reference>
<dbReference type="AlphaFoldDB" id="A0AAD4CLK6"/>
<comment type="similarity">
    <text evidence="2">Belongs to the major facilitator superfamily. Sugar transporter (TC 2.A.1.1) family.</text>
</comment>
<evidence type="ECO:0000256" key="6">
    <source>
        <dbReference type="ARBA" id="ARBA00023136"/>
    </source>
</evidence>
<reference evidence="9" key="1">
    <citation type="journal article" date="2019" name="Beilstein J. Org. Chem.">
        <title>Nanangenines: drimane sesquiterpenoids as the dominant metabolite cohort of a novel Australian fungus, Aspergillus nanangensis.</title>
        <authorList>
            <person name="Lacey H.J."/>
            <person name="Gilchrist C.L.M."/>
            <person name="Crombie A."/>
            <person name="Kalaitzis J.A."/>
            <person name="Vuong D."/>
            <person name="Rutledge P.J."/>
            <person name="Turner P."/>
            <person name="Pitt J.I."/>
            <person name="Lacey E."/>
            <person name="Chooi Y.H."/>
            <person name="Piggott A.M."/>
        </authorList>
    </citation>
    <scope>NUCLEOTIDE SEQUENCE</scope>
    <source>
        <strain evidence="9">MST-FP2251</strain>
    </source>
</reference>
<feature type="transmembrane region" description="Helical" evidence="7">
    <location>
        <begin position="342"/>
        <end position="364"/>
    </location>
</feature>
<feature type="transmembrane region" description="Helical" evidence="7">
    <location>
        <begin position="410"/>
        <end position="433"/>
    </location>
</feature>
<sequence length="513" mass="56294">MSRYLSLGTLNFGYDIGVFNGLQGLPRQRFGRYDPRTDTFALPGYLASIMNALPYLGKLLGSLTAGPIAEKYGRRPAVAIMACVSLVGVTLQTSATTAVQFTLGRVITYVMTGFCLVIVPIYQAECSPATIRGLVSSAIQLQIVVGLIVASVVTLGTSDMNTDAAWQIPVGIVYIPLEIIDLTYCNIFKGAQLIIPSVMLALLPFMPESPRWLDEPQEFFLLISKGEIEKAKQSLGSLRHKDAQDQAIADEMDYLRNAYGNQRKGSWKELFDSSNRTRTWIAIMAMFFQQFTGQSFIGQYSVSFYRANKIANPFLLNVMQNVASAVCSIFTGLTVDTIGRRPLLLVGSFLMASFLTILGSLGTMSSPSEAHKNTMAAMMILTYSFWEFSWAPMAYILVGEVSSSRVKEKTTNLSVSIGVIATFVVSFTVPYLVDETYAGLGPKVGFIYGGITFVSVVMAYLFIPELKGLSLEEVDQLFESRLPVRALCPAVLDKADRPQERIAEAEKGMMIPS</sequence>
<feature type="transmembrane region" description="Helical" evidence="7">
    <location>
        <begin position="101"/>
        <end position="122"/>
    </location>
</feature>
<evidence type="ECO:0000256" key="1">
    <source>
        <dbReference type="ARBA" id="ARBA00004141"/>
    </source>
</evidence>
<evidence type="ECO:0000256" key="7">
    <source>
        <dbReference type="SAM" id="Phobius"/>
    </source>
</evidence>
<feature type="transmembrane region" description="Helical" evidence="7">
    <location>
        <begin position="280"/>
        <end position="302"/>
    </location>
</feature>
<dbReference type="Pfam" id="PF00083">
    <property type="entry name" value="Sugar_tr"/>
    <property type="match status" value="1"/>
</dbReference>
<keyword evidence="4 7" id="KW-0812">Transmembrane</keyword>
<evidence type="ECO:0000256" key="2">
    <source>
        <dbReference type="ARBA" id="ARBA00010992"/>
    </source>
</evidence>
<keyword evidence="6 7" id="KW-0472">Membrane</keyword>
<evidence type="ECO:0000313" key="9">
    <source>
        <dbReference type="EMBL" id="KAF9888774.1"/>
    </source>
</evidence>
<dbReference type="GO" id="GO:0005351">
    <property type="term" value="F:carbohydrate:proton symporter activity"/>
    <property type="evidence" value="ECO:0007669"/>
    <property type="project" value="TreeGrafter"/>
</dbReference>
<feature type="transmembrane region" description="Helical" evidence="7">
    <location>
        <begin position="376"/>
        <end position="398"/>
    </location>
</feature>
<keyword evidence="10" id="KW-1185">Reference proteome</keyword>
<dbReference type="GO" id="GO:0016020">
    <property type="term" value="C:membrane"/>
    <property type="evidence" value="ECO:0007669"/>
    <property type="project" value="UniProtKB-SubCell"/>
</dbReference>
<dbReference type="Proteomes" id="UP001194746">
    <property type="component" value="Unassembled WGS sequence"/>
</dbReference>
<keyword evidence="3" id="KW-0813">Transport</keyword>
<dbReference type="SUPFAM" id="SSF103473">
    <property type="entry name" value="MFS general substrate transporter"/>
    <property type="match status" value="1"/>
</dbReference>
<dbReference type="InterPro" id="IPR005829">
    <property type="entry name" value="Sugar_transporter_CS"/>
</dbReference>
<dbReference type="PROSITE" id="PS50850">
    <property type="entry name" value="MFS"/>
    <property type="match status" value="1"/>
</dbReference>
<evidence type="ECO:0000256" key="4">
    <source>
        <dbReference type="ARBA" id="ARBA00022692"/>
    </source>
</evidence>
<dbReference type="EMBL" id="VCAU01000043">
    <property type="protein sequence ID" value="KAF9888774.1"/>
    <property type="molecule type" value="Genomic_DNA"/>
</dbReference>
<dbReference type="InterPro" id="IPR036259">
    <property type="entry name" value="MFS_trans_sf"/>
</dbReference>
<evidence type="ECO:0000259" key="8">
    <source>
        <dbReference type="PROSITE" id="PS50850"/>
    </source>
</evidence>
<comment type="caution">
    <text evidence="9">The sequence shown here is derived from an EMBL/GenBank/DDBJ whole genome shotgun (WGS) entry which is preliminary data.</text>
</comment>
<dbReference type="Gene3D" id="1.20.1250.20">
    <property type="entry name" value="MFS general substrate transporter like domains"/>
    <property type="match status" value="1"/>
</dbReference>
<evidence type="ECO:0000313" key="10">
    <source>
        <dbReference type="Proteomes" id="UP001194746"/>
    </source>
</evidence>
<evidence type="ECO:0000256" key="5">
    <source>
        <dbReference type="ARBA" id="ARBA00022989"/>
    </source>
</evidence>
<name>A0AAD4CLK6_ASPNN</name>
<comment type="subcellular location">
    <subcellularLocation>
        <location evidence="1">Membrane</location>
        <topology evidence="1">Multi-pass membrane protein</topology>
    </subcellularLocation>
</comment>
<keyword evidence="5 7" id="KW-1133">Transmembrane helix</keyword>
<feature type="transmembrane region" description="Helical" evidence="7">
    <location>
        <begin position="134"/>
        <end position="156"/>
    </location>
</feature>
<feature type="transmembrane region" description="Helical" evidence="7">
    <location>
        <begin position="445"/>
        <end position="463"/>
    </location>
</feature>
<dbReference type="InterPro" id="IPR050360">
    <property type="entry name" value="MFS_Sugar_Transporters"/>
</dbReference>
<feature type="domain" description="Major facilitator superfamily (MFS) profile" evidence="8">
    <location>
        <begin position="1"/>
        <end position="467"/>
    </location>
</feature>
<feature type="transmembrane region" description="Helical" evidence="7">
    <location>
        <begin position="77"/>
        <end position="95"/>
    </location>
</feature>
<accession>A0AAD4CLK6</accession>
<dbReference type="PANTHER" id="PTHR48022:SF2">
    <property type="entry name" value="PLASTIDIC GLUCOSE TRANSPORTER 4"/>
    <property type="match status" value="1"/>
</dbReference>
<dbReference type="PROSITE" id="PS00216">
    <property type="entry name" value="SUGAR_TRANSPORT_1"/>
    <property type="match status" value="1"/>
</dbReference>
<feature type="transmembrane region" description="Helical" evidence="7">
    <location>
        <begin position="314"/>
        <end position="335"/>
    </location>
</feature>
<gene>
    <name evidence="9" type="ORF">FE257_008350</name>
</gene>
<organism evidence="9 10">
    <name type="scientific">Aspergillus nanangensis</name>
    <dbReference type="NCBI Taxonomy" id="2582783"/>
    <lineage>
        <taxon>Eukaryota</taxon>
        <taxon>Fungi</taxon>
        <taxon>Dikarya</taxon>
        <taxon>Ascomycota</taxon>
        <taxon>Pezizomycotina</taxon>
        <taxon>Eurotiomycetes</taxon>
        <taxon>Eurotiomycetidae</taxon>
        <taxon>Eurotiales</taxon>
        <taxon>Aspergillaceae</taxon>
        <taxon>Aspergillus</taxon>
        <taxon>Aspergillus subgen. Circumdati</taxon>
    </lineage>
</organism>
<dbReference type="PRINTS" id="PR00171">
    <property type="entry name" value="SUGRTRNSPORT"/>
</dbReference>